<reference evidence="2" key="1">
    <citation type="journal article" date="2016" name="Nat. Commun.">
        <title>The Gonium pectorale genome demonstrates co-option of cell cycle regulation during the evolution of multicellularity.</title>
        <authorList>
            <person name="Hanschen E.R."/>
            <person name="Marriage T.N."/>
            <person name="Ferris P.J."/>
            <person name="Hamaji T."/>
            <person name="Toyoda A."/>
            <person name="Fujiyama A."/>
            <person name="Neme R."/>
            <person name="Noguchi H."/>
            <person name="Minakuchi Y."/>
            <person name="Suzuki M."/>
            <person name="Kawai-Toyooka H."/>
            <person name="Smith D.R."/>
            <person name="Sparks H."/>
            <person name="Anderson J."/>
            <person name="Bakaric R."/>
            <person name="Luria V."/>
            <person name="Karger A."/>
            <person name="Kirschner M.W."/>
            <person name="Durand P.M."/>
            <person name="Michod R.E."/>
            <person name="Nozaki H."/>
            <person name="Olson B.J."/>
        </authorList>
    </citation>
    <scope>NUCLEOTIDE SEQUENCE [LARGE SCALE GENOMIC DNA]</scope>
    <source>
        <strain evidence="2">NIES-2863</strain>
    </source>
</reference>
<dbReference type="Proteomes" id="UP000075714">
    <property type="component" value="Unassembled WGS sequence"/>
</dbReference>
<dbReference type="OrthoDB" id="560720at2759"/>
<proteinExistence type="predicted"/>
<dbReference type="AlphaFoldDB" id="A0A150FWV3"/>
<dbReference type="EMBL" id="LSYV01000206">
    <property type="protein sequence ID" value="KXZ42092.1"/>
    <property type="molecule type" value="Genomic_DNA"/>
</dbReference>
<protein>
    <submittedName>
        <fullName evidence="1">Uncharacterized protein</fullName>
    </submittedName>
</protein>
<organism evidence="1 2">
    <name type="scientific">Gonium pectorale</name>
    <name type="common">Green alga</name>
    <dbReference type="NCBI Taxonomy" id="33097"/>
    <lineage>
        <taxon>Eukaryota</taxon>
        <taxon>Viridiplantae</taxon>
        <taxon>Chlorophyta</taxon>
        <taxon>core chlorophytes</taxon>
        <taxon>Chlorophyceae</taxon>
        <taxon>CS clade</taxon>
        <taxon>Chlamydomonadales</taxon>
        <taxon>Volvocaceae</taxon>
        <taxon>Gonium</taxon>
    </lineage>
</organism>
<sequence>MLYRLDQAPKLGSRFEHYHRDVRDSLIAKASQWLQAKPGQATATLYGHHLAQYYLEQLQQHFEPEKKADFRQRYARLVQGNAAPTAYLQEALTYKPYLGISDFEFATNWVRRLDPVVNERVLSKWGLVPQDEWFPPC</sequence>
<name>A0A150FWV3_GONPE</name>
<keyword evidence="2" id="KW-1185">Reference proteome</keyword>
<evidence type="ECO:0000313" key="2">
    <source>
        <dbReference type="Proteomes" id="UP000075714"/>
    </source>
</evidence>
<accession>A0A150FWV3</accession>
<evidence type="ECO:0000313" key="1">
    <source>
        <dbReference type="EMBL" id="KXZ42092.1"/>
    </source>
</evidence>
<comment type="caution">
    <text evidence="1">The sequence shown here is derived from an EMBL/GenBank/DDBJ whole genome shotgun (WGS) entry which is preliminary data.</text>
</comment>
<gene>
    <name evidence="1" type="ORF">GPECTOR_207g393</name>
</gene>